<proteinExistence type="predicted"/>
<dbReference type="InterPro" id="IPR019389">
    <property type="entry name" value="Selenoprotein_T"/>
</dbReference>
<keyword evidence="2" id="KW-0676">Redox-active center</keyword>
<evidence type="ECO:0000256" key="1">
    <source>
        <dbReference type="ARBA" id="ARBA00022729"/>
    </source>
</evidence>
<dbReference type="GeneID" id="24919367"/>
<dbReference type="OrthoDB" id="60822at2759"/>
<dbReference type="GO" id="GO:0005789">
    <property type="term" value="C:endoplasmic reticulum membrane"/>
    <property type="evidence" value="ECO:0007669"/>
    <property type="project" value="TreeGrafter"/>
</dbReference>
<dbReference type="InParanoid" id="D8M209"/>
<evidence type="ECO:0000256" key="2">
    <source>
        <dbReference type="ARBA" id="ARBA00023284"/>
    </source>
</evidence>
<dbReference type="PANTHER" id="PTHR13544:SF0">
    <property type="entry name" value="THIOREDOXIN REDUCTASE-LIKE SELENOPROTEIN T"/>
    <property type="match status" value="1"/>
</dbReference>
<dbReference type="InterPro" id="IPR011893">
    <property type="entry name" value="Selenoprotein_Rdx-typ"/>
</dbReference>
<dbReference type="PANTHER" id="PTHR13544">
    <property type="entry name" value="SELENOPROTEIN T"/>
    <property type="match status" value="1"/>
</dbReference>
<dbReference type="RefSeq" id="XP_012896146.1">
    <property type="nucleotide sequence ID" value="XM_013040692.1"/>
</dbReference>
<keyword evidence="3" id="KW-0812">Transmembrane</keyword>
<evidence type="ECO:0000256" key="3">
    <source>
        <dbReference type="SAM" id="Phobius"/>
    </source>
</evidence>
<keyword evidence="3" id="KW-1133">Transmembrane helix</keyword>
<sequence>MEGWSFAGDFDFLDIQDYNRIIDDGMGDVQITIKANSCDVVLQQYELLKKQLVEYYPVLDGNFKFENIELSPYLKVAFYILRFVLIFIIVGSCILLTIDFQTPKLAFLLEGLKKNRYLILMFCYLGYYITTNFVFAGAFEVYFDDTLVFSKLEKMRYPTLDDLKLLLKDHLQKKEAEKKKKD</sequence>
<dbReference type="InterPro" id="IPR036249">
    <property type="entry name" value="Thioredoxin-like_sf"/>
</dbReference>
<dbReference type="Pfam" id="PF10262">
    <property type="entry name" value="Rdx"/>
    <property type="match status" value="1"/>
</dbReference>
<organism evidence="4">
    <name type="scientific">Blastocystis hominis</name>
    <dbReference type="NCBI Taxonomy" id="12968"/>
    <lineage>
        <taxon>Eukaryota</taxon>
        <taxon>Sar</taxon>
        <taxon>Stramenopiles</taxon>
        <taxon>Bigyra</taxon>
        <taxon>Opalozoa</taxon>
        <taxon>Opalinata</taxon>
        <taxon>Blastocystidae</taxon>
        <taxon>Blastocystis</taxon>
    </lineage>
</organism>
<keyword evidence="5" id="KW-1185">Reference proteome</keyword>
<gene>
    <name evidence="4" type="ORF">GSBLH_T00002164001</name>
</gene>
<evidence type="ECO:0000313" key="5">
    <source>
        <dbReference type="Proteomes" id="UP000008312"/>
    </source>
</evidence>
<evidence type="ECO:0000313" key="4">
    <source>
        <dbReference type="EMBL" id="CBK22098.2"/>
    </source>
</evidence>
<accession>D8M209</accession>
<protein>
    <submittedName>
        <fullName evidence="4">Uncharacterized protein</fullName>
    </submittedName>
</protein>
<dbReference type="AlphaFoldDB" id="D8M209"/>
<dbReference type="GO" id="GO:0045454">
    <property type="term" value="P:cell redox homeostasis"/>
    <property type="evidence" value="ECO:0007669"/>
    <property type="project" value="TreeGrafter"/>
</dbReference>
<keyword evidence="3" id="KW-0472">Membrane</keyword>
<name>D8M209_BLAHO</name>
<feature type="transmembrane region" description="Helical" evidence="3">
    <location>
        <begin position="76"/>
        <end position="96"/>
    </location>
</feature>
<feature type="transmembrane region" description="Helical" evidence="3">
    <location>
        <begin position="117"/>
        <end position="139"/>
    </location>
</feature>
<dbReference type="SUPFAM" id="SSF52833">
    <property type="entry name" value="Thioredoxin-like"/>
    <property type="match status" value="1"/>
</dbReference>
<dbReference type="Gene3D" id="3.40.30.10">
    <property type="entry name" value="Glutaredoxin"/>
    <property type="match status" value="1"/>
</dbReference>
<keyword evidence="1" id="KW-0732">Signal</keyword>
<dbReference type="GO" id="GO:0004791">
    <property type="term" value="F:thioredoxin-disulfide reductase (NADPH) activity"/>
    <property type="evidence" value="ECO:0007669"/>
    <property type="project" value="TreeGrafter"/>
</dbReference>
<reference evidence="4" key="1">
    <citation type="submission" date="2010-02" db="EMBL/GenBank/DDBJ databases">
        <title>Sequencing and annotation of the Blastocystis hominis genome.</title>
        <authorList>
            <person name="Wincker P."/>
        </authorList>
    </citation>
    <scope>NUCLEOTIDE SEQUENCE</scope>
    <source>
        <strain evidence="4">Singapore isolate B</strain>
    </source>
</reference>
<dbReference type="EMBL" id="FN668647">
    <property type="protein sequence ID" value="CBK22098.2"/>
    <property type="molecule type" value="Genomic_DNA"/>
</dbReference>
<dbReference type="Proteomes" id="UP000008312">
    <property type="component" value="Unassembled WGS sequence"/>
</dbReference>